<comment type="similarity">
    <text evidence="1">Belongs to the LysR transcriptional regulatory family.</text>
</comment>
<evidence type="ECO:0000256" key="3">
    <source>
        <dbReference type="ARBA" id="ARBA00023125"/>
    </source>
</evidence>
<dbReference type="InterPro" id="IPR036388">
    <property type="entry name" value="WH-like_DNA-bd_sf"/>
</dbReference>
<dbReference type="SUPFAM" id="SSF53850">
    <property type="entry name" value="Periplasmic binding protein-like II"/>
    <property type="match status" value="1"/>
</dbReference>
<dbReference type="Pfam" id="PF03466">
    <property type="entry name" value="LysR_substrate"/>
    <property type="match status" value="1"/>
</dbReference>
<name>A0ABR9S031_9BURK</name>
<reference evidence="6 7" key="1">
    <citation type="submission" date="2020-10" db="EMBL/GenBank/DDBJ databases">
        <title>Ramlibacter sp. HM2 16S ribosomal RNA gene Genome sequencing and assembly.</title>
        <authorList>
            <person name="Kang M."/>
        </authorList>
    </citation>
    <scope>NUCLEOTIDE SEQUENCE [LARGE SCALE GENOMIC DNA]</scope>
    <source>
        <strain evidence="6 7">HM2</strain>
    </source>
</reference>
<dbReference type="InterPro" id="IPR050176">
    <property type="entry name" value="LTTR"/>
</dbReference>
<proteinExistence type="inferred from homology"/>
<sequence length="293" mass="32075">MIAPSQYAPTAADLQVVLALARGRTLAQAAQRLGADASTVFRSLQKIEKNLGQRLFERSREGYLPLEAAQAIAAHAERIEAELEAARAVLRGPGEEVSGRVRVSTTDSVLRGLVLPSLPLLARRHPALQLELDATKEAVSLTRRDADLALRATPRPPQHLVGRHLGTIRFVACVGKAMPAAQRRRPLEAHAWIGADEGMPEHPSVRWRRKQLPRVTPRLLVDTISAVVDVVRAGLGAGVVPLFMLERETDLVPLGPPLEGCSSELWLLAHPESRHLRRIAATYQHFGEHLVLP</sequence>
<keyword evidence="3" id="KW-0238">DNA-binding</keyword>
<organism evidence="6 7">
    <name type="scientific">Ramlibacter pallidus</name>
    <dbReference type="NCBI Taxonomy" id="2780087"/>
    <lineage>
        <taxon>Bacteria</taxon>
        <taxon>Pseudomonadati</taxon>
        <taxon>Pseudomonadota</taxon>
        <taxon>Betaproteobacteria</taxon>
        <taxon>Burkholderiales</taxon>
        <taxon>Comamonadaceae</taxon>
        <taxon>Ramlibacter</taxon>
    </lineage>
</organism>
<dbReference type="Proteomes" id="UP000806285">
    <property type="component" value="Unassembled WGS sequence"/>
</dbReference>
<evidence type="ECO:0000313" key="7">
    <source>
        <dbReference type="Proteomes" id="UP000806285"/>
    </source>
</evidence>
<dbReference type="PANTHER" id="PTHR30579">
    <property type="entry name" value="TRANSCRIPTIONAL REGULATOR"/>
    <property type="match status" value="1"/>
</dbReference>
<keyword evidence="4" id="KW-0804">Transcription</keyword>
<dbReference type="EMBL" id="JADDIV010000001">
    <property type="protein sequence ID" value="MBE7366840.1"/>
    <property type="molecule type" value="Genomic_DNA"/>
</dbReference>
<evidence type="ECO:0000313" key="6">
    <source>
        <dbReference type="EMBL" id="MBE7366840.1"/>
    </source>
</evidence>
<evidence type="ECO:0000259" key="5">
    <source>
        <dbReference type="PROSITE" id="PS50931"/>
    </source>
</evidence>
<evidence type="ECO:0000256" key="1">
    <source>
        <dbReference type="ARBA" id="ARBA00009437"/>
    </source>
</evidence>
<keyword evidence="2" id="KW-0805">Transcription regulation</keyword>
<keyword evidence="7" id="KW-1185">Reference proteome</keyword>
<comment type="caution">
    <text evidence="6">The sequence shown here is derived from an EMBL/GenBank/DDBJ whole genome shotgun (WGS) entry which is preliminary data.</text>
</comment>
<gene>
    <name evidence="6" type="ORF">IM787_04610</name>
</gene>
<dbReference type="Pfam" id="PF00126">
    <property type="entry name" value="HTH_1"/>
    <property type="match status" value="1"/>
</dbReference>
<feature type="domain" description="HTH lysR-type" evidence="5">
    <location>
        <begin position="9"/>
        <end position="66"/>
    </location>
</feature>
<dbReference type="PROSITE" id="PS50931">
    <property type="entry name" value="HTH_LYSR"/>
    <property type="match status" value="1"/>
</dbReference>
<evidence type="ECO:0000256" key="4">
    <source>
        <dbReference type="ARBA" id="ARBA00023163"/>
    </source>
</evidence>
<dbReference type="InterPro" id="IPR036390">
    <property type="entry name" value="WH_DNA-bd_sf"/>
</dbReference>
<dbReference type="InterPro" id="IPR005119">
    <property type="entry name" value="LysR_subst-bd"/>
</dbReference>
<dbReference type="SUPFAM" id="SSF46785">
    <property type="entry name" value="Winged helix' DNA-binding domain"/>
    <property type="match status" value="1"/>
</dbReference>
<dbReference type="InterPro" id="IPR000847">
    <property type="entry name" value="LysR_HTH_N"/>
</dbReference>
<evidence type="ECO:0000256" key="2">
    <source>
        <dbReference type="ARBA" id="ARBA00023015"/>
    </source>
</evidence>
<dbReference type="PANTHER" id="PTHR30579:SF3">
    <property type="entry name" value="TRANSCRIPTIONAL REGULATORY PROTEIN"/>
    <property type="match status" value="1"/>
</dbReference>
<dbReference type="Gene3D" id="1.10.10.10">
    <property type="entry name" value="Winged helix-like DNA-binding domain superfamily/Winged helix DNA-binding domain"/>
    <property type="match status" value="1"/>
</dbReference>
<dbReference type="Gene3D" id="3.40.190.290">
    <property type="match status" value="1"/>
</dbReference>
<protein>
    <submittedName>
        <fullName evidence="6">LysR family transcriptional regulator</fullName>
    </submittedName>
</protein>
<accession>A0ABR9S031</accession>